<sequence length="66" mass="7338">MGVCEGHSSDSAQIYVGFQSFPALWKTGLAFPCYMNKNSILGIRFQHSKGESKAIMLYNDYARGKS</sequence>
<organism evidence="1 2">
    <name type="scientific">Salix dunnii</name>
    <dbReference type="NCBI Taxonomy" id="1413687"/>
    <lineage>
        <taxon>Eukaryota</taxon>
        <taxon>Viridiplantae</taxon>
        <taxon>Streptophyta</taxon>
        <taxon>Embryophyta</taxon>
        <taxon>Tracheophyta</taxon>
        <taxon>Spermatophyta</taxon>
        <taxon>Magnoliopsida</taxon>
        <taxon>eudicotyledons</taxon>
        <taxon>Gunneridae</taxon>
        <taxon>Pentapetalae</taxon>
        <taxon>rosids</taxon>
        <taxon>fabids</taxon>
        <taxon>Malpighiales</taxon>
        <taxon>Salicaceae</taxon>
        <taxon>Saliceae</taxon>
        <taxon>Salix</taxon>
    </lineage>
</organism>
<dbReference type="Proteomes" id="UP000657918">
    <property type="component" value="Chromosome 16"/>
</dbReference>
<proteinExistence type="predicted"/>
<reference evidence="1 2" key="1">
    <citation type="submission" date="2020-10" db="EMBL/GenBank/DDBJ databases">
        <title>Plant Genome Project.</title>
        <authorList>
            <person name="Zhang R.-G."/>
        </authorList>
    </citation>
    <scope>NUCLEOTIDE SEQUENCE [LARGE SCALE GENOMIC DNA]</scope>
    <source>
        <strain evidence="1">FAFU-HL-1</strain>
        <tissue evidence="1">Leaf</tissue>
    </source>
</reference>
<comment type="caution">
    <text evidence="1">The sequence shown here is derived from an EMBL/GenBank/DDBJ whole genome shotgun (WGS) entry which is preliminary data.</text>
</comment>
<gene>
    <name evidence="1" type="ORF">SADUNF_Sadunf16G0188100</name>
</gene>
<dbReference type="EMBL" id="JADGMS010000016">
    <property type="protein sequence ID" value="KAF9666046.1"/>
    <property type="molecule type" value="Genomic_DNA"/>
</dbReference>
<keyword evidence="2" id="KW-1185">Reference proteome</keyword>
<accession>A0A835JAQ6</accession>
<dbReference type="AlphaFoldDB" id="A0A835JAQ6"/>
<name>A0A835JAQ6_9ROSI</name>
<protein>
    <submittedName>
        <fullName evidence="1">Uncharacterized protein</fullName>
    </submittedName>
</protein>
<evidence type="ECO:0000313" key="1">
    <source>
        <dbReference type="EMBL" id="KAF9666046.1"/>
    </source>
</evidence>
<evidence type="ECO:0000313" key="2">
    <source>
        <dbReference type="Proteomes" id="UP000657918"/>
    </source>
</evidence>